<gene>
    <name evidence="2" type="ORF">F8153_12665</name>
</gene>
<keyword evidence="3" id="KW-1185">Reference proteome</keyword>
<keyword evidence="1" id="KW-0812">Transmembrane</keyword>
<comment type="caution">
    <text evidence="2">The sequence shown here is derived from an EMBL/GenBank/DDBJ whole genome shotgun (WGS) entry which is preliminary data.</text>
</comment>
<organism evidence="2 3">
    <name type="scientific">Alkaliphilus serpentinus</name>
    <dbReference type="NCBI Taxonomy" id="1482731"/>
    <lineage>
        <taxon>Bacteria</taxon>
        <taxon>Bacillati</taxon>
        <taxon>Bacillota</taxon>
        <taxon>Clostridia</taxon>
        <taxon>Peptostreptococcales</taxon>
        <taxon>Natronincolaceae</taxon>
        <taxon>Alkaliphilus</taxon>
    </lineage>
</organism>
<feature type="transmembrane region" description="Helical" evidence="1">
    <location>
        <begin position="6"/>
        <end position="25"/>
    </location>
</feature>
<evidence type="ECO:0000256" key="1">
    <source>
        <dbReference type="SAM" id="Phobius"/>
    </source>
</evidence>
<evidence type="ECO:0000313" key="2">
    <source>
        <dbReference type="EMBL" id="KAB3527246.1"/>
    </source>
</evidence>
<dbReference type="RefSeq" id="WP_151866721.1">
    <property type="nucleotide sequence ID" value="NZ_WBZB01000045.1"/>
</dbReference>
<dbReference type="OrthoDB" id="9870798at2"/>
<reference evidence="2 3" key="1">
    <citation type="submission" date="2019-10" db="EMBL/GenBank/DDBJ databases">
        <title>Alkaliphilus serpentinus sp. nov. and Alkaliphilus pronyensis sp. nov., two novel anaerobic alkaliphilic species isolated from the serpentinized-hosted hydrothermal field of the Prony Bay (New Caledonia).</title>
        <authorList>
            <person name="Postec A."/>
        </authorList>
    </citation>
    <scope>NUCLEOTIDE SEQUENCE [LARGE SCALE GENOMIC DNA]</scope>
    <source>
        <strain evidence="2 3">LacT</strain>
    </source>
</reference>
<protein>
    <submittedName>
        <fullName evidence="2">Uncharacterized protein</fullName>
    </submittedName>
</protein>
<accession>A0A833HM89</accession>
<sequence length="129" mass="15418">MSKNDFKSIIIVILVFLNIFFYSQYKSMSEKAQQITNIASLFNDLKYEDFQQELKDKTVLDAQNKVSEIINKVKKKDKVQSSWDRYIIIKYADKDTLMVNLIPTIEGDYVIRDMFFLNEDTYDKLRYKK</sequence>
<dbReference type="EMBL" id="WBZB01000045">
    <property type="protein sequence ID" value="KAB3527246.1"/>
    <property type="molecule type" value="Genomic_DNA"/>
</dbReference>
<proteinExistence type="predicted"/>
<name>A0A833HM89_9FIRM</name>
<dbReference type="Proteomes" id="UP000465601">
    <property type="component" value="Unassembled WGS sequence"/>
</dbReference>
<evidence type="ECO:0000313" key="3">
    <source>
        <dbReference type="Proteomes" id="UP000465601"/>
    </source>
</evidence>
<keyword evidence="1" id="KW-1133">Transmembrane helix</keyword>
<dbReference type="AlphaFoldDB" id="A0A833HM89"/>
<keyword evidence="1" id="KW-0472">Membrane</keyword>